<dbReference type="Pfam" id="PF21365">
    <property type="entry name" value="Glyco_hydro_31_3rd"/>
    <property type="match status" value="1"/>
</dbReference>
<evidence type="ECO:0000259" key="5">
    <source>
        <dbReference type="Pfam" id="PF01055"/>
    </source>
</evidence>
<dbReference type="Pfam" id="PF17137">
    <property type="entry name" value="DUF5110"/>
    <property type="match status" value="1"/>
</dbReference>
<dbReference type="Gene3D" id="3.20.20.80">
    <property type="entry name" value="Glycosidases"/>
    <property type="match status" value="1"/>
</dbReference>
<dbReference type="SUPFAM" id="SSF51011">
    <property type="entry name" value="Glycosyl hydrolase domain"/>
    <property type="match status" value="1"/>
</dbReference>
<dbReference type="Gene3D" id="2.60.40.1760">
    <property type="entry name" value="glycosyl hydrolase (family 31)"/>
    <property type="match status" value="1"/>
</dbReference>
<feature type="domain" description="Glycoside hydrolase family 31 N-terminal" evidence="6">
    <location>
        <begin position="47"/>
        <end position="123"/>
    </location>
</feature>
<dbReference type="PROSITE" id="PS00129">
    <property type="entry name" value="GLYCOSYL_HYDROL_F31_1"/>
    <property type="match status" value="1"/>
</dbReference>
<dbReference type="Pfam" id="PF01055">
    <property type="entry name" value="Glyco_hydro_31_2nd"/>
    <property type="match status" value="1"/>
</dbReference>
<evidence type="ECO:0000313" key="9">
    <source>
        <dbReference type="EMBL" id="WGS64195.1"/>
    </source>
</evidence>
<dbReference type="EMBL" id="CP069362">
    <property type="protein sequence ID" value="WGS64195.1"/>
    <property type="molecule type" value="Genomic_DNA"/>
</dbReference>
<accession>A0ABY8PNK7</accession>
<dbReference type="InterPro" id="IPR048395">
    <property type="entry name" value="Glyco_hydro_31_C"/>
</dbReference>
<dbReference type="InterPro" id="IPR033403">
    <property type="entry name" value="DUF5110"/>
</dbReference>
<feature type="domain" description="Glycosyl hydrolase family 31 C-terminal" evidence="8">
    <location>
        <begin position="536"/>
        <end position="626"/>
    </location>
</feature>
<dbReference type="Pfam" id="PF13802">
    <property type="entry name" value="Gal_mutarotas_2"/>
    <property type="match status" value="1"/>
</dbReference>
<dbReference type="InterPro" id="IPR011013">
    <property type="entry name" value="Gal_mutarotase_sf_dom"/>
</dbReference>
<gene>
    <name evidence="9" type="ORF">JRV97_07375</name>
</gene>
<evidence type="ECO:0000259" key="8">
    <source>
        <dbReference type="Pfam" id="PF21365"/>
    </source>
</evidence>
<dbReference type="SUPFAM" id="SSF51445">
    <property type="entry name" value="(Trans)glycosidases"/>
    <property type="match status" value="1"/>
</dbReference>
<evidence type="ECO:0000313" key="10">
    <source>
        <dbReference type="Proteomes" id="UP001232493"/>
    </source>
</evidence>
<dbReference type="Proteomes" id="UP001232493">
    <property type="component" value="Chromosome"/>
</dbReference>
<name>A0ABY8PNK7_9BACT</name>
<evidence type="ECO:0000256" key="2">
    <source>
        <dbReference type="ARBA" id="ARBA00022801"/>
    </source>
</evidence>
<dbReference type="CDD" id="cd06604">
    <property type="entry name" value="GH31_glucosidase_II_MalA"/>
    <property type="match status" value="1"/>
</dbReference>
<proteinExistence type="inferred from homology"/>
<keyword evidence="3 4" id="KW-0326">Glycosidase</keyword>
<evidence type="ECO:0000256" key="3">
    <source>
        <dbReference type="ARBA" id="ARBA00023295"/>
    </source>
</evidence>
<reference evidence="9 10" key="1">
    <citation type="submission" date="2021-02" db="EMBL/GenBank/DDBJ databases">
        <title>Characterization of Marinitoga sp. nov. str. BP5-C20A.</title>
        <authorList>
            <person name="Erauso G."/>
            <person name="Postec A."/>
        </authorList>
    </citation>
    <scope>NUCLEOTIDE SEQUENCE [LARGE SCALE GENOMIC DNA]</scope>
    <source>
        <strain evidence="9 10">BP5-C20A</strain>
    </source>
</reference>
<dbReference type="InterPro" id="IPR025887">
    <property type="entry name" value="Glyco_hydro_31_N_dom"/>
</dbReference>
<dbReference type="RefSeq" id="WP_280997646.1">
    <property type="nucleotide sequence ID" value="NZ_CP069362.1"/>
</dbReference>
<protein>
    <submittedName>
        <fullName evidence="9">DUF5110 domain-containing protein</fullName>
    </submittedName>
</protein>
<comment type="similarity">
    <text evidence="1 4">Belongs to the glycosyl hydrolase 31 family.</text>
</comment>
<keyword evidence="10" id="KW-1185">Reference proteome</keyword>
<evidence type="ECO:0000256" key="4">
    <source>
        <dbReference type="RuleBase" id="RU361185"/>
    </source>
</evidence>
<evidence type="ECO:0000259" key="7">
    <source>
        <dbReference type="Pfam" id="PF17137"/>
    </source>
</evidence>
<feature type="domain" description="DUF5110" evidence="7">
    <location>
        <begin position="644"/>
        <end position="697"/>
    </location>
</feature>
<dbReference type="InterPro" id="IPR017853">
    <property type="entry name" value="GH"/>
</dbReference>
<dbReference type="SUPFAM" id="SSF74650">
    <property type="entry name" value="Galactose mutarotase-like"/>
    <property type="match status" value="1"/>
</dbReference>
<evidence type="ECO:0000259" key="6">
    <source>
        <dbReference type="Pfam" id="PF13802"/>
    </source>
</evidence>
<dbReference type="InterPro" id="IPR000322">
    <property type="entry name" value="Glyco_hydro_31_TIM"/>
</dbReference>
<dbReference type="CDD" id="cd14752">
    <property type="entry name" value="GH31_N"/>
    <property type="match status" value="1"/>
</dbReference>
<keyword evidence="2 4" id="KW-0378">Hydrolase</keyword>
<sequence>MRFTRLLNFTKLYRFGKPFATDATVIKPEEKDLKNCEKVNYFDIKVKENKTVLTLNLDYEDRIYGLGETLGGLNKRGKIYKLYATDDPVHSPEKESLYSSHPFVIIDKKFGFFIDYPSEIIFDIGYTKFDEMIITINSKDFDLYIFESKRALEVIREYLRLTGIPYIPPKWAFGYQQCRWSYPDAKTIKNIANNFREKGIPCDAIYMDIDYMKDYKVFTIDENKFPNFPEFVSEMKEKGFNLVPIVDPGVKIEKKYDVYEEGVENNYFCKDEKGEEFVATVWPGFTHFPDFLNPEVRKWWGEKYKLFTDLGIRGFWNDMNEPSIFFVPERLKNYLDKIYELKNKEVGLEFFMIKDKILLLSNNRDDYKSFYHVTPYGKYSNDQLHNLYGYYMAKATVEEGFEKIIPNERYLLLSRSSYSGHHRIATIWMGDNMSWWEHMLVNIRMLMSLNMAGFFYTGADIGGFGANSSPELVVRWMQLGIFSPLYRNHSALGTRNQEPWVFDENIEKILRNTIKLRYALIPYLYSEFFNSINNLKPFISPLFFHFDDKISKEVEDQFMIGNSIMATPIIQPNARGRYVHLPEAKWLYWSASNFKERNMKIYEPGDYYIKAELNEIPIFIKENSLILLNEEEINYVNEKPIKELTVIGFVTGSAEFTYFDDDGETYNFKNGKYVKINIVVKKTENGYNYEIEKDESEDFVSTVERIKFEIYDEKGNKHTQIFEI</sequence>
<dbReference type="PANTHER" id="PTHR22762">
    <property type="entry name" value="ALPHA-GLUCOSIDASE"/>
    <property type="match status" value="1"/>
</dbReference>
<dbReference type="Gene3D" id="2.60.40.4040">
    <property type="match status" value="1"/>
</dbReference>
<dbReference type="InterPro" id="IPR030458">
    <property type="entry name" value="Glyco_hydro_31_AS"/>
</dbReference>
<dbReference type="PANTHER" id="PTHR22762:SF166">
    <property type="entry name" value="ALPHA-GLUCOSIDASE"/>
    <property type="match status" value="1"/>
</dbReference>
<organism evidence="9 10">
    <name type="scientific">Marinitoga aeolica</name>
    <dbReference type="NCBI Taxonomy" id="2809031"/>
    <lineage>
        <taxon>Bacteria</taxon>
        <taxon>Thermotogati</taxon>
        <taxon>Thermotogota</taxon>
        <taxon>Thermotogae</taxon>
        <taxon>Petrotogales</taxon>
        <taxon>Petrotogaceae</taxon>
        <taxon>Marinitoga</taxon>
    </lineage>
</organism>
<feature type="domain" description="Glycoside hydrolase family 31 TIM barrel" evidence="5">
    <location>
        <begin position="165"/>
        <end position="526"/>
    </location>
</feature>
<evidence type="ECO:0000256" key="1">
    <source>
        <dbReference type="ARBA" id="ARBA00007806"/>
    </source>
</evidence>